<organism evidence="7">
    <name type="scientific">marine sediment metagenome</name>
    <dbReference type="NCBI Taxonomy" id="412755"/>
    <lineage>
        <taxon>unclassified sequences</taxon>
        <taxon>metagenomes</taxon>
        <taxon>ecological metagenomes</taxon>
    </lineage>
</organism>
<comment type="similarity">
    <text evidence="2">Belongs to the zinc-containing alcohol dehydrogenase family.</text>
</comment>
<evidence type="ECO:0000259" key="6">
    <source>
        <dbReference type="Pfam" id="PF08240"/>
    </source>
</evidence>
<dbReference type="InterPro" id="IPR011032">
    <property type="entry name" value="GroES-like_sf"/>
</dbReference>
<dbReference type="EMBL" id="BARS01052379">
    <property type="protein sequence ID" value="GAG53077.1"/>
    <property type="molecule type" value="Genomic_DNA"/>
</dbReference>
<evidence type="ECO:0000256" key="3">
    <source>
        <dbReference type="ARBA" id="ARBA00022723"/>
    </source>
</evidence>
<feature type="non-terminal residue" evidence="7">
    <location>
        <position position="85"/>
    </location>
</feature>
<evidence type="ECO:0000256" key="4">
    <source>
        <dbReference type="ARBA" id="ARBA00022833"/>
    </source>
</evidence>
<dbReference type="Pfam" id="PF08240">
    <property type="entry name" value="ADH_N"/>
    <property type="match status" value="1"/>
</dbReference>
<name>X0Z3Q5_9ZZZZ</name>
<dbReference type="SUPFAM" id="SSF50129">
    <property type="entry name" value="GroES-like"/>
    <property type="match status" value="1"/>
</dbReference>
<keyword evidence="4" id="KW-0862">Zinc</keyword>
<protein>
    <recommendedName>
        <fullName evidence="6">Alcohol dehydrogenase-like N-terminal domain-containing protein</fullName>
    </recommendedName>
</protein>
<comment type="caution">
    <text evidence="7">The sequence shown here is derived from an EMBL/GenBank/DDBJ whole genome shotgun (WGS) entry which is preliminary data.</text>
</comment>
<dbReference type="Gene3D" id="3.90.180.10">
    <property type="entry name" value="Medium-chain alcohol dehydrogenases, catalytic domain"/>
    <property type="match status" value="1"/>
</dbReference>
<proteinExistence type="inferred from homology"/>
<reference evidence="7" key="1">
    <citation type="journal article" date="2014" name="Front. Microbiol.">
        <title>High frequency of phylogenetically diverse reductive dehalogenase-homologous genes in deep subseafloor sedimentary metagenomes.</title>
        <authorList>
            <person name="Kawai M."/>
            <person name="Futagami T."/>
            <person name="Toyoda A."/>
            <person name="Takaki Y."/>
            <person name="Nishi S."/>
            <person name="Hori S."/>
            <person name="Arai W."/>
            <person name="Tsubouchi T."/>
            <person name="Morono Y."/>
            <person name="Uchiyama I."/>
            <person name="Ito T."/>
            <person name="Fujiyama A."/>
            <person name="Inagaki F."/>
            <person name="Takami H."/>
        </authorList>
    </citation>
    <scope>NUCLEOTIDE SEQUENCE</scope>
    <source>
        <strain evidence="7">Expedition CK06-06</strain>
    </source>
</reference>
<dbReference type="GO" id="GO:0016491">
    <property type="term" value="F:oxidoreductase activity"/>
    <property type="evidence" value="ECO:0007669"/>
    <property type="project" value="UniProtKB-KW"/>
</dbReference>
<dbReference type="PANTHER" id="PTHR43161">
    <property type="entry name" value="SORBITOL DEHYDROGENASE"/>
    <property type="match status" value="1"/>
</dbReference>
<evidence type="ECO:0000256" key="1">
    <source>
        <dbReference type="ARBA" id="ARBA00001947"/>
    </source>
</evidence>
<comment type="cofactor">
    <cofactor evidence="1">
        <name>Zn(2+)</name>
        <dbReference type="ChEBI" id="CHEBI:29105"/>
    </cofactor>
</comment>
<keyword evidence="3" id="KW-0479">Metal-binding</keyword>
<feature type="domain" description="Alcohol dehydrogenase-like N-terminal" evidence="6">
    <location>
        <begin position="25"/>
        <end position="85"/>
    </location>
</feature>
<sequence>MRRIVLEAPGRLGVEEVDRPQPGTSEAEIRIGKVGICGSDMHLYRSGAIGPSRVEGPFVIGHECMGEVVAAPQSADPDLVGSRVC</sequence>
<evidence type="ECO:0000256" key="2">
    <source>
        <dbReference type="ARBA" id="ARBA00008072"/>
    </source>
</evidence>
<evidence type="ECO:0000256" key="5">
    <source>
        <dbReference type="ARBA" id="ARBA00023002"/>
    </source>
</evidence>
<dbReference type="InterPro" id="IPR013154">
    <property type="entry name" value="ADH-like_N"/>
</dbReference>
<evidence type="ECO:0000313" key="7">
    <source>
        <dbReference type="EMBL" id="GAG53077.1"/>
    </source>
</evidence>
<dbReference type="AlphaFoldDB" id="X0Z3Q5"/>
<dbReference type="GO" id="GO:0046872">
    <property type="term" value="F:metal ion binding"/>
    <property type="evidence" value="ECO:0007669"/>
    <property type="project" value="UniProtKB-KW"/>
</dbReference>
<accession>X0Z3Q5</accession>
<gene>
    <name evidence="7" type="ORF">S01H1_77884</name>
</gene>
<keyword evidence="5" id="KW-0560">Oxidoreductase</keyword>